<feature type="region of interest" description="Disordered" evidence="12">
    <location>
        <begin position="314"/>
        <end position="336"/>
    </location>
</feature>
<feature type="repeat" description="Solcar" evidence="10">
    <location>
        <begin position="340"/>
        <end position="436"/>
    </location>
</feature>
<evidence type="ECO:0000256" key="1">
    <source>
        <dbReference type="ARBA" id="ARBA00004448"/>
    </source>
</evidence>
<protein>
    <recommendedName>
        <fullName evidence="15">Mitochondrial carrier</fullName>
    </recommendedName>
</protein>
<feature type="repeat" description="Solcar" evidence="10">
    <location>
        <begin position="58"/>
        <end position="208"/>
    </location>
</feature>
<comment type="subcellular location">
    <subcellularLocation>
        <location evidence="1">Mitochondrion inner membrane</location>
        <topology evidence="1">Multi-pass membrane protein</topology>
    </subcellularLocation>
</comment>
<sequence length="451" mass="49366">MADSWESSTLSNKELATSFQKDDFGGQGHDRFHGDDTATGESSIIAMSADNEEFDIGITAGQKMLSAMSGSLLTSLLVTPLDVVRVRLQSQPTTPSPLTTISKLAASSPRSFNTLPPNLGVTACCREVFFATNNAEYCMAAPRIGEAGMECAVEETQKRSYNSTFDGLRKIARNEGVTSLWRGLSPTLVMTVPANIIYFTGYDWLRFNNKSPINKHLSDTYAPLTSGATARIVAAIAVGPVEMFRTRLQANRSTGGAHFAETVQGMGEMIAAHGYSSLWRGFTLTMWRDVPFSGLYWLGYESIRGLLTEAREKGRGRSLSADGSRSRARSRSQSRENHYNTFLDSFIAGASSGSVASILTMPFDVGKTRRQVFEPGNAAGAGKALAPEEKSMPRFLWHIFREEGLAGLWRGWIPRTLKIAPSCAIMISCYEVGKRAFRSVNERAERKQNAV</sequence>
<evidence type="ECO:0000256" key="10">
    <source>
        <dbReference type="PROSITE-ProRule" id="PRU00282"/>
    </source>
</evidence>
<feature type="compositionally biased region" description="Basic and acidic residues" evidence="12">
    <location>
        <begin position="20"/>
        <end position="36"/>
    </location>
</feature>
<reference evidence="13 14" key="1">
    <citation type="journal article" date="2024" name="Commun. Biol.">
        <title>Comparative genomic analysis of thermophilic fungi reveals convergent evolutionary adaptations and gene losses.</title>
        <authorList>
            <person name="Steindorff A.S."/>
            <person name="Aguilar-Pontes M.V."/>
            <person name="Robinson A.J."/>
            <person name="Andreopoulos B."/>
            <person name="LaButti K."/>
            <person name="Kuo A."/>
            <person name="Mondo S."/>
            <person name="Riley R."/>
            <person name="Otillar R."/>
            <person name="Haridas S."/>
            <person name="Lipzen A."/>
            <person name="Grimwood J."/>
            <person name="Schmutz J."/>
            <person name="Clum A."/>
            <person name="Reid I.D."/>
            <person name="Moisan M.C."/>
            <person name="Butler G."/>
            <person name="Nguyen T.T.M."/>
            <person name="Dewar K."/>
            <person name="Conant G."/>
            <person name="Drula E."/>
            <person name="Henrissat B."/>
            <person name="Hansel C."/>
            <person name="Singer S."/>
            <person name="Hutchinson M.I."/>
            <person name="de Vries R.P."/>
            <person name="Natvig D.O."/>
            <person name="Powell A.J."/>
            <person name="Tsang A."/>
            <person name="Grigoriev I.V."/>
        </authorList>
    </citation>
    <scope>NUCLEOTIDE SEQUENCE [LARGE SCALE GENOMIC DNA]</scope>
    <source>
        <strain evidence="13 14">CBS 494.80</strain>
    </source>
</reference>
<accession>A0ABR4C277</accession>
<dbReference type="PROSITE" id="PS50920">
    <property type="entry name" value="SOLCAR"/>
    <property type="match status" value="3"/>
</dbReference>
<dbReference type="PANTHER" id="PTHR45760:SF2">
    <property type="entry name" value="FI19922P1-RELATED"/>
    <property type="match status" value="1"/>
</dbReference>
<keyword evidence="14" id="KW-1185">Reference proteome</keyword>
<evidence type="ECO:0000256" key="4">
    <source>
        <dbReference type="ARBA" id="ARBA00022692"/>
    </source>
</evidence>
<dbReference type="InterPro" id="IPR018108">
    <property type="entry name" value="MCP_transmembrane"/>
</dbReference>
<comment type="caution">
    <text evidence="13">The sequence shown here is derived from an EMBL/GenBank/DDBJ whole genome shotgun (WGS) entry which is preliminary data.</text>
</comment>
<dbReference type="InterPro" id="IPR045315">
    <property type="entry name" value="Mtm1-like"/>
</dbReference>
<keyword evidence="9 10" id="KW-0472">Membrane</keyword>
<keyword evidence="6" id="KW-0999">Mitochondrion inner membrane</keyword>
<evidence type="ECO:0000313" key="13">
    <source>
        <dbReference type="EMBL" id="KAL2063792.1"/>
    </source>
</evidence>
<dbReference type="SUPFAM" id="SSF103506">
    <property type="entry name" value="Mitochondrial carrier"/>
    <property type="match status" value="1"/>
</dbReference>
<evidence type="ECO:0000256" key="6">
    <source>
        <dbReference type="ARBA" id="ARBA00022792"/>
    </source>
</evidence>
<dbReference type="Pfam" id="PF00153">
    <property type="entry name" value="Mito_carr"/>
    <property type="match status" value="4"/>
</dbReference>
<feature type="region of interest" description="Disordered" evidence="12">
    <location>
        <begin position="19"/>
        <end position="38"/>
    </location>
</feature>
<keyword evidence="3 11" id="KW-0813">Transport</keyword>
<evidence type="ECO:0000256" key="9">
    <source>
        <dbReference type="ARBA" id="ARBA00023136"/>
    </source>
</evidence>
<evidence type="ECO:0000256" key="5">
    <source>
        <dbReference type="ARBA" id="ARBA00022737"/>
    </source>
</evidence>
<dbReference type="InterPro" id="IPR023395">
    <property type="entry name" value="MCP_dom_sf"/>
</dbReference>
<evidence type="ECO:0000256" key="2">
    <source>
        <dbReference type="ARBA" id="ARBA00006375"/>
    </source>
</evidence>
<dbReference type="PANTHER" id="PTHR45760">
    <property type="entry name" value="FI19922P1-RELATED"/>
    <property type="match status" value="1"/>
</dbReference>
<name>A0ABR4C277_9HELO</name>
<feature type="repeat" description="Solcar" evidence="10">
    <location>
        <begin position="218"/>
        <end position="306"/>
    </location>
</feature>
<evidence type="ECO:0008006" key="15">
    <source>
        <dbReference type="Google" id="ProtNLM"/>
    </source>
</evidence>
<keyword evidence="7" id="KW-1133">Transmembrane helix</keyword>
<dbReference type="EMBL" id="JAZHXI010000015">
    <property type="protein sequence ID" value="KAL2063792.1"/>
    <property type="molecule type" value="Genomic_DNA"/>
</dbReference>
<dbReference type="Gene3D" id="1.50.40.10">
    <property type="entry name" value="Mitochondrial carrier domain"/>
    <property type="match status" value="2"/>
</dbReference>
<evidence type="ECO:0000256" key="3">
    <source>
        <dbReference type="ARBA" id="ARBA00022448"/>
    </source>
</evidence>
<proteinExistence type="inferred from homology"/>
<comment type="similarity">
    <text evidence="2 11">Belongs to the mitochondrial carrier (TC 2.A.29) family.</text>
</comment>
<evidence type="ECO:0000256" key="12">
    <source>
        <dbReference type="SAM" id="MobiDB-lite"/>
    </source>
</evidence>
<dbReference type="Proteomes" id="UP001595075">
    <property type="component" value="Unassembled WGS sequence"/>
</dbReference>
<organism evidence="13 14">
    <name type="scientific">Oculimacula yallundae</name>
    <dbReference type="NCBI Taxonomy" id="86028"/>
    <lineage>
        <taxon>Eukaryota</taxon>
        <taxon>Fungi</taxon>
        <taxon>Dikarya</taxon>
        <taxon>Ascomycota</taxon>
        <taxon>Pezizomycotina</taxon>
        <taxon>Leotiomycetes</taxon>
        <taxon>Helotiales</taxon>
        <taxon>Ploettnerulaceae</taxon>
        <taxon>Oculimacula</taxon>
    </lineage>
</organism>
<gene>
    <name evidence="13" type="ORF">VTL71DRAFT_5597</name>
</gene>
<evidence type="ECO:0000256" key="8">
    <source>
        <dbReference type="ARBA" id="ARBA00023128"/>
    </source>
</evidence>
<keyword evidence="5" id="KW-0677">Repeat</keyword>
<evidence type="ECO:0000256" key="7">
    <source>
        <dbReference type="ARBA" id="ARBA00022989"/>
    </source>
</evidence>
<keyword evidence="8" id="KW-0496">Mitochondrion</keyword>
<keyword evidence="4 10" id="KW-0812">Transmembrane</keyword>
<evidence type="ECO:0000313" key="14">
    <source>
        <dbReference type="Proteomes" id="UP001595075"/>
    </source>
</evidence>
<evidence type="ECO:0000256" key="11">
    <source>
        <dbReference type="RuleBase" id="RU000488"/>
    </source>
</evidence>